<evidence type="ECO:0000259" key="4">
    <source>
        <dbReference type="Pfam" id="PF25917"/>
    </source>
</evidence>
<dbReference type="Gene3D" id="2.40.30.170">
    <property type="match status" value="1"/>
</dbReference>
<keyword evidence="3" id="KW-0472">Membrane</keyword>
<feature type="transmembrane region" description="Helical" evidence="3">
    <location>
        <begin position="29"/>
        <end position="50"/>
    </location>
</feature>
<dbReference type="SUPFAM" id="SSF111369">
    <property type="entry name" value="HlyD-like secretion proteins"/>
    <property type="match status" value="2"/>
</dbReference>
<dbReference type="InterPro" id="IPR058634">
    <property type="entry name" value="AaeA-lik-b-barrel"/>
</dbReference>
<feature type="domain" description="Multidrug resistance protein MdtA-like barrel-sandwich hybrid" evidence="4">
    <location>
        <begin position="69"/>
        <end position="278"/>
    </location>
</feature>
<gene>
    <name evidence="6" type="ORF">V7V80_23490</name>
</gene>
<dbReference type="RefSeq" id="WP_186679855.1">
    <property type="nucleotide sequence ID" value="NZ_JBBHLD010000031.1"/>
</dbReference>
<accession>A0ABU8RCN9</accession>
<sequence>MNVAVSKNPLPDDQAQAVATAPRPTRRRLALYAGGGLTVLAALAFSGYWLTTGRYLETTDDAYVRADWVALSARVAGYVAKVEVEDDQAVKAGDVLVRLQHRDYRARLDQATAGVAEAHAALAAAQARQHVAAERINQQQQAIVQAEAAVHSASAERQRSELDMQRYRGLARDDAATVQRLEAAHANAVQAGAALQGAQAHLREQRSQLAMAKAQALAADAEIKQQAAGLSRAQARQALADQDAQDTVLRAPIDGVVGQRRVRAGQYVMPGQPLLAVVPLQQTYVVANYKETQLAHMRPGQPVQVRVDSFSSQPMQGHVASFSPASGNVFALLPSDNATGNFTKIVQRFPVRIVLDRPADGLQILPGMSVVTTVDTRPVEPADEQ</sequence>
<dbReference type="PRINTS" id="PR01490">
    <property type="entry name" value="RTXTOXIND"/>
</dbReference>
<evidence type="ECO:0000313" key="6">
    <source>
        <dbReference type="EMBL" id="MEJ5907655.1"/>
    </source>
</evidence>
<proteinExistence type="inferred from homology"/>
<feature type="region of interest" description="Disordered" evidence="2">
    <location>
        <begin position="1"/>
        <end position="21"/>
    </location>
</feature>
<evidence type="ECO:0000256" key="1">
    <source>
        <dbReference type="ARBA" id="ARBA00009477"/>
    </source>
</evidence>
<dbReference type="InterPro" id="IPR050739">
    <property type="entry name" value="MFP"/>
</dbReference>
<dbReference type="Proteomes" id="UP001377692">
    <property type="component" value="Unassembled WGS sequence"/>
</dbReference>
<comment type="caution">
    <text evidence="6">The sequence shown here is derived from an EMBL/GenBank/DDBJ whole genome shotgun (WGS) entry which is preliminary data.</text>
</comment>
<organism evidence="6 7">
    <name type="scientific">Pseudomonas kermanshahensis</name>
    <dbReference type="NCBI Taxonomy" id="2745482"/>
    <lineage>
        <taxon>Bacteria</taxon>
        <taxon>Pseudomonadati</taxon>
        <taxon>Pseudomonadota</taxon>
        <taxon>Gammaproteobacteria</taxon>
        <taxon>Pseudomonadales</taxon>
        <taxon>Pseudomonadaceae</taxon>
        <taxon>Pseudomonas</taxon>
    </lineage>
</organism>
<evidence type="ECO:0000313" key="7">
    <source>
        <dbReference type="Proteomes" id="UP001377692"/>
    </source>
</evidence>
<dbReference type="EMBL" id="JBBHLD010000031">
    <property type="protein sequence ID" value="MEJ5907655.1"/>
    <property type="molecule type" value="Genomic_DNA"/>
</dbReference>
<dbReference type="Pfam" id="PF25917">
    <property type="entry name" value="BSH_RND"/>
    <property type="match status" value="1"/>
</dbReference>
<feature type="domain" description="p-hydroxybenzoic acid efflux pump subunit AaeA-like beta-barrel" evidence="5">
    <location>
        <begin position="284"/>
        <end position="372"/>
    </location>
</feature>
<dbReference type="InterPro" id="IPR058625">
    <property type="entry name" value="MdtA-like_BSH"/>
</dbReference>
<keyword evidence="7" id="KW-1185">Reference proteome</keyword>
<keyword evidence="3" id="KW-0812">Transmembrane</keyword>
<name>A0ABU8RCN9_9PSED</name>
<protein>
    <submittedName>
        <fullName evidence="6">HlyD family secretion protein</fullName>
    </submittedName>
</protein>
<dbReference type="Gene3D" id="2.40.50.100">
    <property type="match status" value="1"/>
</dbReference>
<dbReference type="PANTHER" id="PTHR30386">
    <property type="entry name" value="MEMBRANE FUSION SUBUNIT OF EMRAB-TOLC MULTIDRUG EFFLUX PUMP"/>
    <property type="match status" value="1"/>
</dbReference>
<dbReference type="Pfam" id="PF25963">
    <property type="entry name" value="Beta-barrel_AAEA"/>
    <property type="match status" value="1"/>
</dbReference>
<comment type="similarity">
    <text evidence="1">Belongs to the membrane fusion protein (MFP) (TC 8.A.1) family.</text>
</comment>
<evidence type="ECO:0000259" key="5">
    <source>
        <dbReference type="Pfam" id="PF25963"/>
    </source>
</evidence>
<keyword evidence="3" id="KW-1133">Transmembrane helix</keyword>
<dbReference type="PANTHER" id="PTHR30386:SF24">
    <property type="entry name" value="MULTIDRUG RESISTANCE EFFLUX PUMP"/>
    <property type="match status" value="1"/>
</dbReference>
<evidence type="ECO:0000256" key="2">
    <source>
        <dbReference type="SAM" id="MobiDB-lite"/>
    </source>
</evidence>
<evidence type="ECO:0000256" key="3">
    <source>
        <dbReference type="SAM" id="Phobius"/>
    </source>
</evidence>
<reference evidence="6 7" key="1">
    <citation type="submission" date="2024-02" db="EMBL/GenBank/DDBJ databases">
        <title>Identification of pathogenicity and growth-promoting functions of Pseudomonas putida variants.</title>
        <authorList>
            <person name="Sun J."/>
        </authorList>
    </citation>
    <scope>NUCLEOTIDE SEQUENCE [LARGE SCALE GENOMIC DNA]</scope>
    <source>
        <strain evidence="6 7">A04</strain>
    </source>
</reference>
<dbReference type="Gene3D" id="1.10.287.470">
    <property type="entry name" value="Helix hairpin bin"/>
    <property type="match status" value="1"/>
</dbReference>